<keyword evidence="2 7" id="KW-0813">Transport</keyword>
<dbReference type="CDD" id="cd06261">
    <property type="entry name" value="TM_PBP2"/>
    <property type="match status" value="1"/>
</dbReference>
<dbReference type="InterPro" id="IPR050809">
    <property type="entry name" value="UgpAE/MalFG_permease"/>
</dbReference>
<organism evidence="9 10">
    <name type="scientific">Haloferax massiliensis</name>
    <dbReference type="NCBI Taxonomy" id="1476858"/>
    <lineage>
        <taxon>Archaea</taxon>
        <taxon>Methanobacteriati</taxon>
        <taxon>Methanobacteriota</taxon>
        <taxon>Stenosarchaea group</taxon>
        <taxon>Halobacteria</taxon>
        <taxon>Halobacteriales</taxon>
        <taxon>Haloferacaceae</taxon>
        <taxon>Haloferax</taxon>
    </lineage>
</organism>
<protein>
    <submittedName>
        <fullName evidence="9">Inner membrane ABC transporter permease protein YcjO</fullName>
    </submittedName>
</protein>
<feature type="transmembrane region" description="Helical" evidence="7">
    <location>
        <begin position="26"/>
        <end position="51"/>
    </location>
</feature>
<dbReference type="InterPro" id="IPR035906">
    <property type="entry name" value="MetI-like_sf"/>
</dbReference>
<evidence type="ECO:0000256" key="6">
    <source>
        <dbReference type="ARBA" id="ARBA00023136"/>
    </source>
</evidence>
<keyword evidence="3" id="KW-1003">Cell membrane</keyword>
<accession>A0A0D6JW56</accession>
<comment type="subcellular location">
    <subcellularLocation>
        <location evidence="1 7">Cell membrane</location>
        <topology evidence="1 7">Multi-pass membrane protein</topology>
    </subcellularLocation>
</comment>
<dbReference type="PANTHER" id="PTHR43227">
    <property type="entry name" value="BLL4140 PROTEIN"/>
    <property type="match status" value="1"/>
</dbReference>
<gene>
    <name evidence="9" type="primary">ycjO_3</name>
    <name evidence="9" type="ORF">BN996_03337</name>
</gene>
<dbReference type="Proteomes" id="UP000198902">
    <property type="component" value="Unassembled WGS sequence"/>
</dbReference>
<dbReference type="GO" id="GO:0005886">
    <property type="term" value="C:plasma membrane"/>
    <property type="evidence" value="ECO:0007669"/>
    <property type="project" value="UniProtKB-SubCell"/>
</dbReference>
<feature type="transmembrane region" description="Helical" evidence="7">
    <location>
        <begin position="121"/>
        <end position="141"/>
    </location>
</feature>
<feature type="transmembrane region" description="Helical" evidence="7">
    <location>
        <begin position="277"/>
        <end position="299"/>
    </location>
</feature>
<keyword evidence="5 7" id="KW-1133">Transmembrane helix</keyword>
<evidence type="ECO:0000313" key="10">
    <source>
        <dbReference type="Proteomes" id="UP000198902"/>
    </source>
</evidence>
<feature type="transmembrane region" description="Helical" evidence="7">
    <location>
        <begin position="88"/>
        <end position="109"/>
    </location>
</feature>
<keyword evidence="4 7" id="KW-0812">Transmembrane</keyword>
<evidence type="ECO:0000256" key="1">
    <source>
        <dbReference type="ARBA" id="ARBA00004651"/>
    </source>
</evidence>
<keyword evidence="6 7" id="KW-0472">Membrane</keyword>
<evidence type="ECO:0000313" key="9">
    <source>
        <dbReference type="EMBL" id="CQR52855.1"/>
    </source>
</evidence>
<feature type="transmembrane region" description="Helical" evidence="7">
    <location>
        <begin position="171"/>
        <end position="194"/>
    </location>
</feature>
<dbReference type="SUPFAM" id="SSF161098">
    <property type="entry name" value="MetI-like"/>
    <property type="match status" value="1"/>
</dbReference>
<evidence type="ECO:0000256" key="5">
    <source>
        <dbReference type="ARBA" id="ARBA00022989"/>
    </source>
</evidence>
<evidence type="ECO:0000256" key="3">
    <source>
        <dbReference type="ARBA" id="ARBA00022475"/>
    </source>
</evidence>
<dbReference type="AlphaFoldDB" id="A0A0D6JW56"/>
<name>A0A0D6JW56_9EURY</name>
<dbReference type="OrthoDB" id="45815at2157"/>
<reference evidence="10" key="1">
    <citation type="submission" date="2015-03" db="EMBL/GenBank/DDBJ databases">
        <authorList>
            <person name="Urmite Genomes"/>
        </authorList>
    </citation>
    <scope>NUCLEOTIDE SEQUENCE [LARGE SCALE GENOMIC DNA]</scope>
    <source>
        <strain evidence="10">Arc-Hr</strain>
    </source>
</reference>
<dbReference type="GO" id="GO:0055085">
    <property type="term" value="P:transmembrane transport"/>
    <property type="evidence" value="ECO:0007669"/>
    <property type="project" value="InterPro"/>
</dbReference>
<dbReference type="Pfam" id="PF00528">
    <property type="entry name" value="BPD_transp_1"/>
    <property type="match status" value="1"/>
</dbReference>
<dbReference type="EMBL" id="CSTE01000005">
    <property type="protein sequence ID" value="CQR52855.1"/>
    <property type="molecule type" value="Genomic_DNA"/>
</dbReference>
<feature type="domain" description="ABC transmembrane type-1" evidence="8">
    <location>
        <begin position="84"/>
        <end position="298"/>
    </location>
</feature>
<evidence type="ECO:0000259" key="8">
    <source>
        <dbReference type="PROSITE" id="PS50928"/>
    </source>
</evidence>
<proteinExistence type="inferred from homology"/>
<comment type="similarity">
    <text evidence="7">Belongs to the binding-protein-dependent transport system permease family.</text>
</comment>
<dbReference type="PROSITE" id="PS50928">
    <property type="entry name" value="ABC_TM1"/>
    <property type="match status" value="1"/>
</dbReference>
<dbReference type="PANTHER" id="PTHR43227:SF7">
    <property type="entry name" value="ARABINOOLIGOSACCHARIDES TRANSPORT SYSTEM PERMEASE PROTEIN ARAP"/>
    <property type="match status" value="1"/>
</dbReference>
<evidence type="ECO:0000256" key="2">
    <source>
        <dbReference type="ARBA" id="ARBA00022448"/>
    </source>
</evidence>
<keyword evidence="10" id="KW-1185">Reference proteome</keyword>
<dbReference type="RefSeq" id="WP_089780888.1">
    <property type="nucleotide sequence ID" value="NZ_CABLRR010000005.1"/>
</dbReference>
<evidence type="ECO:0000256" key="4">
    <source>
        <dbReference type="ARBA" id="ARBA00022692"/>
    </source>
</evidence>
<evidence type="ECO:0000256" key="7">
    <source>
        <dbReference type="RuleBase" id="RU363032"/>
    </source>
</evidence>
<dbReference type="InterPro" id="IPR000515">
    <property type="entry name" value="MetI-like"/>
</dbReference>
<dbReference type="Gene3D" id="1.10.3720.10">
    <property type="entry name" value="MetI-like"/>
    <property type="match status" value="1"/>
</dbReference>
<feature type="transmembrane region" description="Helical" evidence="7">
    <location>
        <begin position="226"/>
        <end position="243"/>
    </location>
</feature>
<sequence length="309" mass="34068">MSTALKSRLAAAGSALRERDVDGTTLLLAACFVPMLAFFVVVWVIPIVYALGMSLFASPVRNPEFVGLGNYAELLGNGAFWGFLWNSVVYAVATTGLSLVIGLGLALVINQRIRGGDALRTLMIFPYLLPTLVVIFMWKFILDPNIGILNQFLVDAGLIDKPIAFFSTLEFAMPAVVVTSVWKFASFAFFILLARLQAIDPDLYERARVEGATTWQAFRDITFPHLRGAILIILLVRGIWMFNKFDIIYLSTRGGPLQQTTTLPIRVYQLAFSEVNFGMATALAGVMFFLLAGVAVVYFRAFAPEQEVA</sequence>